<dbReference type="VEuPathDB" id="VectorBase:AMAM015318"/>
<dbReference type="Pfam" id="PF01130">
    <property type="entry name" value="CD36"/>
    <property type="match status" value="2"/>
</dbReference>
<organism evidence="10 11">
    <name type="scientific">Anopheles maculatus</name>
    <dbReference type="NCBI Taxonomy" id="74869"/>
    <lineage>
        <taxon>Eukaryota</taxon>
        <taxon>Metazoa</taxon>
        <taxon>Ecdysozoa</taxon>
        <taxon>Arthropoda</taxon>
        <taxon>Hexapoda</taxon>
        <taxon>Insecta</taxon>
        <taxon>Pterygota</taxon>
        <taxon>Neoptera</taxon>
        <taxon>Endopterygota</taxon>
        <taxon>Diptera</taxon>
        <taxon>Nematocera</taxon>
        <taxon>Culicoidea</taxon>
        <taxon>Culicidae</taxon>
        <taxon>Anophelinae</taxon>
        <taxon>Anopheles</taxon>
        <taxon>Anopheles maculatus group</taxon>
    </lineage>
</organism>
<dbReference type="PANTHER" id="PTHR11923">
    <property type="entry name" value="SCAVENGER RECEPTOR CLASS B TYPE-1 SR-B1"/>
    <property type="match status" value="1"/>
</dbReference>
<dbReference type="InterPro" id="IPR002159">
    <property type="entry name" value="CD36_fam"/>
</dbReference>
<dbReference type="GO" id="GO:0005737">
    <property type="term" value="C:cytoplasm"/>
    <property type="evidence" value="ECO:0007669"/>
    <property type="project" value="TreeGrafter"/>
</dbReference>
<evidence type="ECO:0000313" key="10">
    <source>
        <dbReference type="EnsemblMetazoa" id="AMAM015318-PA"/>
    </source>
</evidence>
<accession>A0A182SXB4</accession>
<evidence type="ECO:0000256" key="5">
    <source>
        <dbReference type="ARBA" id="ARBA00022692"/>
    </source>
</evidence>
<dbReference type="GO" id="GO:0005886">
    <property type="term" value="C:plasma membrane"/>
    <property type="evidence" value="ECO:0007669"/>
    <property type="project" value="UniProtKB-SubCell"/>
</dbReference>
<dbReference type="GO" id="GO:0005044">
    <property type="term" value="F:scavenger receptor activity"/>
    <property type="evidence" value="ECO:0007669"/>
    <property type="project" value="TreeGrafter"/>
</dbReference>
<dbReference type="Proteomes" id="UP000075901">
    <property type="component" value="Unassembled WGS sequence"/>
</dbReference>
<name>A0A182SXB4_9DIPT</name>
<keyword evidence="4" id="KW-1003">Cell membrane</keyword>
<comment type="subcellular location">
    <subcellularLocation>
        <location evidence="2">Cell membrane</location>
    </subcellularLocation>
</comment>
<keyword evidence="8" id="KW-0325">Glycoprotein</keyword>
<evidence type="ECO:0000256" key="6">
    <source>
        <dbReference type="ARBA" id="ARBA00022989"/>
    </source>
</evidence>
<keyword evidence="5 9" id="KW-0812">Transmembrane</keyword>
<evidence type="ECO:0000256" key="4">
    <source>
        <dbReference type="ARBA" id="ARBA00022475"/>
    </source>
</evidence>
<evidence type="ECO:0000256" key="7">
    <source>
        <dbReference type="ARBA" id="ARBA00023136"/>
    </source>
</evidence>
<evidence type="ECO:0000256" key="1">
    <source>
        <dbReference type="ARBA" id="ARBA00003156"/>
    </source>
</evidence>
<keyword evidence="11" id="KW-1185">Reference proteome</keyword>
<protein>
    <submittedName>
        <fullName evidence="10">Uncharacterized protein</fullName>
    </submittedName>
</protein>
<comment type="similarity">
    <text evidence="3">Belongs to the CD36 family.</text>
</comment>
<dbReference type="AlphaFoldDB" id="A0A182SXB4"/>
<evidence type="ECO:0000256" key="3">
    <source>
        <dbReference type="ARBA" id="ARBA00010532"/>
    </source>
</evidence>
<feature type="transmembrane region" description="Helical" evidence="9">
    <location>
        <begin position="466"/>
        <end position="487"/>
    </location>
</feature>
<dbReference type="PANTHER" id="PTHR11923:SF114">
    <property type="entry name" value="FI02050P-RELATED"/>
    <property type="match status" value="1"/>
</dbReference>
<evidence type="ECO:0000256" key="8">
    <source>
        <dbReference type="ARBA" id="ARBA00023180"/>
    </source>
</evidence>
<comment type="function">
    <text evidence="1">Plays an olfactory role that is not restricted to pheromone sensitivity.</text>
</comment>
<evidence type="ECO:0000313" key="11">
    <source>
        <dbReference type="Proteomes" id="UP000075901"/>
    </source>
</evidence>
<dbReference type="EnsemblMetazoa" id="AMAM015318-RA">
    <property type="protein sequence ID" value="AMAM015318-PA"/>
    <property type="gene ID" value="AMAM015318"/>
</dbReference>
<proteinExistence type="inferred from homology"/>
<evidence type="ECO:0000256" key="9">
    <source>
        <dbReference type="SAM" id="Phobius"/>
    </source>
</evidence>
<keyword evidence="6 9" id="KW-1133">Transmembrane helix</keyword>
<keyword evidence="7 9" id="KW-0472">Membrane</keyword>
<reference evidence="10" key="2">
    <citation type="submission" date="2020-05" db="UniProtKB">
        <authorList>
            <consortium name="EnsemblMetazoa"/>
        </authorList>
    </citation>
    <scope>IDENTIFICATION</scope>
    <source>
        <strain evidence="10">maculatus3</strain>
    </source>
</reference>
<reference evidence="11" key="1">
    <citation type="submission" date="2013-09" db="EMBL/GenBank/DDBJ databases">
        <title>The Genome Sequence of Anopheles maculatus species B.</title>
        <authorList>
            <consortium name="The Broad Institute Genomics Platform"/>
            <person name="Neafsey D.E."/>
            <person name="Besansky N."/>
            <person name="Howell P."/>
            <person name="Walton C."/>
            <person name="Young S.K."/>
            <person name="Zeng Q."/>
            <person name="Gargeya S."/>
            <person name="Fitzgerald M."/>
            <person name="Haas B."/>
            <person name="Abouelleil A."/>
            <person name="Allen A.W."/>
            <person name="Alvarado L."/>
            <person name="Arachchi H.M."/>
            <person name="Berlin A.M."/>
            <person name="Chapman S.B."/>
            <person name="Gainer-Dewar J."/>
            <person name="Goldberg J."/>
            <person name="Griggs A."/>
            <person name="Gujja S."/>
            <person name="Hansen M."/>
            <person name="Howarth C."/>
            <person name="Imamovic A."/>
            <person name="Ireland A."/>
            <person name="Larimer J."/>
            <person name="McCowan C."/>
            <person name="Murphy C."/>
            <person name="Pearson M."/>
            <person name="Poon T.W."/>
            <person name="Priest M."/>
            <person name="Roberts A."/>
            <person name="Saif S."/>
            <person name="Shea T."/>
            <person name="Sisk P."/>
            <person name="Sykes S."/>
            <person name="Wortman J."/>
            <person name="Nusbaum C."/>
            <person name="Birren B."/>
        </authorList>
    </citation>
    <scope>NUCLEOTIDE SEQUENCE [LARGE SCALE GENOMIC DNA]</scope>
    <source>
        <strain evidence="11">maculatus3</strain>
    </source>
</reference>
<sequence length="518" mass="59434">MQSKHPLTCGMLISLHSSPLTSRQWQTDPNVSFFYLKEKSLQPGSALYKEWRRPTMRPRWEFYVYNWSNAESFLSLPQTAASASFQELGPYTYDGACVRQIALQAHILTPAPLLPNNTEYTEVVDVKFYQANGTLSYRKRTFFRQSEPPKPDEITSVNFVALLVSHLARNMDYSVQRELSLLLHNFRQSVTVVRPVGQLLFTGQREPMLERVRKLLCTGTNINTPCPDERLAYFRTFNVSRRPGELYSMDVGLQDRSRYGIVRSWGFAASPSERKEFRPCDGFADLTGDLFPSRIDRHKAITIVLPELCRRLTLEFDREQLLEGIVGYRYTVRLVRPFNGEMTDTTGMNSCPNDSIRLGRYGILNSNECNGLPVYEAEPESYSDQAADNKRELYYVLEPTTGTVLESYIGLTYHTVLRPNEHVALFQNVPELRIPVFRFARHYRLNEVKTAKLKQLLHLLDVGHQAALAGCIAGMTLVLLTALYACWWSRKPSKNRTDEYSIIGMQLSNGERDTQFVK</sequence>
<evidence type="ECO:0000256" key="2">
    <source>
        <dbReference type="ARBA" id="ARBA00004236"/>
    </source>
</evidence>